<dbReference type="Gene3D" id="1.10.10.10">
    <property type="entry name" value="Winged helix-like DNA-binding domain superfamily/Winged helix DNA-binding domain"/>
    <property type="match status" value="1"/>
</dbReference>
<dbReference type="InterPro" id="IPR000524">
    <property type="entry name" value="Tscrpt_reg_HTH_GntR"/>
</dbReference>
<reference evidence="5 6" key="1">
    <citation type="submission" date="2010-12" db="EMBL/GenBank/DDBJ databases">
        <title>The Genome Sequence of Coprobacillus sp. strain 29_1.</title>
        <authorList>
            <consortium name="The Broad Institute Genome Sequencing Platform"/>
            <person name="Earl A."/>
            <person name="Ward D."/>
            <person name="Feldgarden M."/>
            <person name="Gevers D."/>
            <person name="Daigneault M."/>
            <person name="Sibley C.D."/>
            <person name="White A."/>
            <person name="Strauss J."/>
            <person name="Allen-Vercoe E."/>
            <person name="Young S.K."/>
            <person name="Zeng Q."/>
            <person name="Gargeya S."/>
            <person name="Fitzgerald M."/>
            <person name="Haas B."/>
            <person name="Abouelleil A."/>
            <person name="Alvarado L."/>
            <person name="Arachchi H.M."/>
            <person name="Berlin A."/>
            <person name="Brown A."/>
            <person name="Chapman S.B."/>
            <person name="Chen Z."/>
            <person name="Dunbar C."/>
            <person name="Freedman E."/>
            <person name="Gearin G."/>
            <person name="Gellesch M."/>
            <person name="Goldberg J."/>
            <person name="Griggs A."/>
            <person name="Gujja S."/>
            <person name="Heilman E."/>
            <person name="Heiman D."/>
            <person name="Howarth C."/>
            <person name="Larson L."/>
            <person name="Lui A."/>
            <person name="MacDonald P.J.P."/>
            <person name="Mehta T."/>
            <person name="Montmayeur A."/>
            <person name="Murphy C."/>
            <person name="Neiman D."/>
            <person name="Pearson M."/>
            <person name="Priest M."/>
            <person name="Roberts A."/>
            <person name="Saif S."/>
            <person name="Shea T."/>
            <person name="Shenoy N."/>
            <person name="Sisk P."/>
            <person name="Stolte C."/>
            <person name="Sykes S."/>
            <person name="White J."/>
            <person name="Yandava C."/>
            <person name="Nusbaum C."/>
            <person name="Birren B."/>
        </authorList>
    </citation>
    <scope>NUCLEOTIDE SEQUENCE [LARGE SCALE GENOMIC DNA]</scope>
    <source>
        <strain evidence="5 6">29_1</strain>
    </source>
</reference>
<dbReference type="SMART" id="SM00345">
    <property type="entry name" value="HTH_GNTR"/>
    <property type="match status" value="1"/>
</dbReference>
<keyword evidence="2" id="KW-0238">DNA-binding</keyword>
<dbReference type="Pfam" id="PF00392">
    <property type="entry name" value="GntR"/>
    <property type="match status" value="1"/>
</dbReference>
<dbReference type="GO" id="GO:0003700">
    <property type="term" value="F:DNA-binding transcription factor activity"/>
    <property type="evidence" value="ECO:0007669"/>
    <property type="project" value="InterPro"/>
</dbReference>
<dbReference type="AlphaFoldDB" id="E7GCP3"/>
<comment type="caution">
    <text evidence="5">The sequence shown here is derived from an EMBL/GenBank/DDBJ whole genome shotgun (WGS) entry which is preliminary data.</text>
</comment>
<name>E7GCP3_9FIRM</name>
<gene>
    <name evidence="5" type="ORF">HMPREF9488_02535</name>
</gene>
<evidence type="ECO:0000256" key="3">
    <source>
        <dbReference type="ARBA" id="ARBA00023163"/>
    </source>
</evidence>
<dbReference type="InterPro" id="IPR036390">
    <property type="entry name" value="WH_DNA-bd_sf"/>
</dbReference>
<accession>E7GCP3</accession>
<keyword evidence="6" id="KW-1185">Reference proteome</keyword>
<feature type="domain" description="HTH gntR-type" evidence="4">
    <location>
        <begin position="71"/>
        <end position="139"/>
    </location>
</feature>
<dbReference type="GO" id="GO:0003677">
    <property type="term" value="F:DNA binding"/>
    <property type="evidence" value="ECO:0007669"/>
    <property type="project" value="UniProtKB-KW"/>
</dbReference>
<dbReference type="EMBL" id="ADKX01000039">
    <property type="protein sequence ID" value="EFW04252.1"/>
    <property type="molecule type" value="Genomic_DNA"/>
</dbReference>
<evidence type="ECO:0000313" key="6">
    <source>
        <dbReference type="Proteomes" id="UP000003157"/>
    </source>
</evidence>
<evidence type="ECO:0000256" key="1">
    <source>
        <dbReference type="ARBA" id="ARBA00023015"/>
    </source>
</evidence>
<dbReference type="PROSITE" id="PS50949">
    <property type="entry name" value="HTH_GNTR"/>
    <property type="match status" value="1"/>
</dbReference>
<keyword evidence="3" id="KW-0804">Transcription</keyword>
<keyword evidence="1" id="KW-0805">Transcription regulation</keyword>
<dbReference type="HOGENOM" id="CLU_043516_2_0_9"/>
<evidence type="ECO:0000259" key="4">
    <source>
        <dbReference type="PROSITE" id="PS50949"/>
    </source>
</evidence>
<dbReference type="STRING" id="100884.GCA_000269565_00188"/>
<evidence type="ECO:0000313" key="5">
    <source>
        <dbReference type="EMBL" id="EFW04252.1"/>
    </source>
</evidence>
<protein>
    <recommendedName>
        <fullName evidence="4">HTH gntR-type domain-containing protein</fullName>
    </recommendedName>
</protein>
<dbReference type="SUPFAM" id="SSF46785">
    <property type="entry name" value="Winged helix' DNA-binding domain"/>
    <property type="match status" value="1"/>
</dbReference>
<dbReference type="InterPro" id="IPR036388">
    <property type="entry name" value="WH-like_DNA-bd_sf"/>
</dbReference>
<dbReference type="OrthoDB" id="1972820at2"/>
<dbReference type="Proteomes" id="UP000003157">
    <property type="component" value="Unassembled WGS sequence"/>
</dbReference>
<dbReference type="eggNOG" id="COG2188">
    <property type="taxonomic scope" value="Bacteria"/>
</dbReference>
<organism evidence="5 6">
    <name type="scientific">Coprobacillus cateniformis</name>
    <dbReference type="NCBI Taxonomy" id="100884"/>
    <lineage>
        <taxon>Bacteria</taxon>
        <taxon>Bacillati</taxon>
        <taxon>Bacillota</taxon>
        <taxon>Erysipelotrichia</taxon>
        <taxon>Erysipelotrichales</taxon>
        <taxon>Coprobacillaceae</taxon>
        <taxon>Coprobacillus</taxon>
    </lineage>
</organism>
<sequence length="301" mass="35447">MLRTYPQFPDIFWVSDALLNKNDNEIKSRFQKIYSSFAETVEKYLIQLSSRYPNIHEKQFSYTWTVEVGRDHYYTQIVRDLIDKVGLGFYKKNEFLPSEAQLAKQYKVSISTIKKSLSVLNELGYGETINGKGTKIYIQNDQYTIKSLNNKKYRKDTIIYLNALQLMVLNIEVAAFLAFEEIDARTISNLKTKIQNSQNIILDELFHCILEHVQLKPLKTVLQENNKVLYWGYYLSFYYDESQIIQELNSKAMVAFEYLSSGNQKDFAKEMSKCYRDVFHIVKKHMISFGLYEVKRLIAPR</sequence>
<dbReference type="CDD" id="cd07377">
    <property type="entry name" value="WHTH_GntR"/>
    <property type="match status" value="1"/>
</dbReference>
<evidence type="ECO:0000256" key="2">
    <source>
        <dbReference type="ARBA" id="ARBA00023125"/>
    </source>
</evidence>
<proteinExistence type="predicted"/>